<dbReference type="Pfam" id="PF14505">
    <property type="entry name" value="DUF4438"/>
    <property type="match status" value="1"/>
</dbReference>
<dbReference type="AlphaFoldDB" id="A0A532V9J9"/>
<proteinExistence type="predicted"/>
<dbReference type="EMBL" id="NJBO01000002">
    <property type="protein sequence ID" value="TKJ43869.1"/>
    <property type="molecule type" value="Genomic_DNA"/>
</dbReference>
<reference evidence="3 4" key="1">
    <citation type="submission" date="2017-06" db="EMBL/GenBank/DDBJ databases">
        <title>Novel microbial phyla capable of carbon fixation and sulfur reduction in deep-sea sediments.</title>
        <authorList>
            <person name="Huang J."/>
            <person name="Baker B."/>
            <person name="Wang Y."/>
        </authorList>
    </citation>
    <scope>NUCLEOTIDE SEQUENCE [LARGE SCALE GENOMIC DNA]</scope>
    <source>
        <strain evidence="3">B3_TA06</strain>
    </source>
</reference>
<feature type="domain" description="DUF4438" evidence="2">
    <location>
        <begin position="164"/>
        <end position="288"/>
    </location>
</feature>
<evidence type="ECO:0000313" key="4">
    <source>
        <dbReference type="Proteomes" id="UP000317778"/>
    </source>
</evidence>
<evidence type="ECO:0000259" key="2">
    <source>
        <dbReference type="Pfam" id="PF20999"/>
    </source>
</evidence>
<protein>
    <submittedName>
        <fullName evidence="3">DUF4438 domain-containing protein</fullName>
    </submittedName>
</protein>
<dbReference type="Gene3D" id="2.102.30.10">
    <property type="entry name" value="tm1086 (SG structure) domain"/>
    <property type="match status" value="1"/>
</dbReference>
<gene>
    <name evidence="3" type="ORF">CEE36_01770</name>
</gene>
<accession>A0A532V9J9</accession>
<evidence type="ECO:0000259" key="1">
    <source>
        <dbReference type="Pfam" id="PF14505"/>
    </source>
</evidence>
<feature type="domain" description="DUF4438" evidence="1">
    <location>
        <begin position="28"/>
        <end position="163"/>
    </location>
</feature>
<dbReference type="InterPro" id="IPR044910">
    <property type="entry name" value="TM_1086_SG_dom"/>
</dbReference>
<evidence type="ECO:0000313" key="3">
    <source>
        <dbReference type="EMBL" id="TKJ43869.1"/>
    </source>
</evidence>
<dbReference type="InterPro" id="IPR044909">
    <property type="entry name" value="TM_1086_sf"/>
</dbReference>
<dbReference type="Proteomes" id="UP000317778">
    <property type="component" value="Unassembled WGS sequence"/>
</dbReference>
<dbReference type="InterPro" id="IPR029433">
    <property type="entry name" value="DUF4438_N"/>
</dbReference>
<dbReference type="Gene3D" id="2.40.10.170">
    <property type="match status" value="1"/>
</dbReference>
<dbReference type="Pfam" id="PF20999">
    <property type="entry name" value="DUF4438_C"/>
    <property type="match status" value="1"/>
</dbReference>
<sequence length="305" mass="32748">MLRTNADRVVKLSVQGKVSYPSGRRGHSVDAEGKAFLLPSIGGISYNVKIGDTAFGWAGDHIEPGVSTLVDAEKRYDPPNTSYHFYSCVGNEAIVVSGDAKGKKGIVTGHHGGAEHVMIDFADDVLAKLNMDDKFLVRAWGQGLKLLEYPDIHVTNLDPGLLKKMGIRELKGGKIQVPVVAIVPGHLMGSGVGSTSMGTGDYDIMTTDREEIAELGLDKLRFGDFVAITDHDNVFGRSWRKGAVTVGIVIHSDCLLAGHGPGVTTLISCAKPLIVPKVDSNANLGKILKIGRFRPAKKKRAKKKK</sequence>
<dbReference type="InterPro" id="IPR048399">
    <property type="entry name" value="DUF4438_C"/>
</dbReference>
<name>A0A532V9J9_UNCT6</name>
<dbReference type="Gene3D" id="4.10.1180.10">
    <property type="entry name" value="tm1086 domain"/>
    <property type="match status" value="1"/>
</dbReference>
<comment type="caution">
    <text evidence="3">The sequence shown here is derived from an EMBL/GenBank/DDBJ whole genome shotgun (WGS) entry which is preliminary data.</text>
</comment>
<organism evidence="3 4">
    <name type="scientific">candidate division TA06 bacterium B3_TA06</name>
    <dbReference type="NCBI Taxonomy" id="2012487"/>
    <lineage>
        <taxon>Bacteria</taxon>
        <taxon>Bacteria division TA06</taxon>
    </lineage>
</organism>